<feature type="region of interest" description="Disordered" evidence="1">
    <location>
        <begin position="275"/>
        <end position="296"/>
    </location>
</feature>
<name>A0A8J3QMF7_9ACTN</name>
<keyword evidence="2" id="KW-1133">Transmembrane helix</keyword>
<keyword evidence="2" id="KW-0472">Membrane</keyword>
<reference evidence="3" key="1">
    <citation type="submission" date="2021-01" db="EMBL/GenBank/DDBJ databases">
        <title>Whole genome shotgun sequence of Rugosimonospora africana NBRC 104875.</title>
        <authorList>
            <person name="Komaki H."/>
            <person name="Tamura T."/>
        </authorList>
    </citation>
    <scope>NUCLEOTIDE SEQUENCE</scope>
    <source>
        <strain evidence="3">NBRC 104875</strain>
    </source>
</reference>
<dbReference type="RefSeq" id="WP_203916076.1">
    <property type="nucleotide sequence ID" value="NZ_BONZ01000006.1"/>
</dbReference>
<dbReference type="Proteomes" id="UP000642748">
    <property type="component" value="Unassembled WGS sequence"/>
</dbReference>
<feature type="transmembrane region" description="Helical" evidence="2">
    <location>
        <begin position="249"/>
        <end position="270"/>
    </location>
</feature>
<gene>
    <name evidence="3" type="ORF">Raf01_05520</name>
</gene>
<dbReference type="EMBL" id="BONZ01000006">
    <property type="protein sequence ID" value="GIH12380.1"/>
    <property type="molecule type" value="Genomic_DNA"/>
</dbReference>
<keyword evidence="2" id="KW-0812">Transmembrane</keyword>
<dbReference type="AlphaFoldDB" id="A0A8J3QMF7"/>
<sequence>MPARYGGARAAVVAAKNALWVRLKEDPTLASLGVPTPPRGVARTGALVHDEPMRVLRLASVPLFGAAVLTGVVLIGSPAVSAPNDSSLTLAPNHGLPTAVFVAQYRVQPSGTQQGPRLGCPVVQFTWDGLPLGAPQRSARRNGTTACVASIRARPPARARAAGAHRVAVPGTLGRPAQVATYTIQGAVSPTPNAGRPTPTHAATSVAQEPTEPALFAPSSLGGQVVPLNNGAPSAQTAPLKTSGSIGPWIMILGAVLVVGGVGMLGMLVYRGRRRRPDPRVDPEFGFDPEVGGFYD</sequence>
<evidence type="ECO:0000256" key="2">
    <source>
        <dbReference type="SAM" id="Phobius"/>
    </source>
</evidence>
<keyword evidence="4" id="KW-1185">Reference proteome</keyword>
<proteinExistence type="predicted"/>
<evidence type="ECO:0000313" key="3">
    <source>
        <dbReference type="EMBL" id="GIH12380.1"/>
    </source>
</evidence>
<evidence type="ECO:0000256" key="1">
    <source>
        <dbReference type="SAM" id="MobiDB-lite"/>
    </source>
</evidence>
<protein>
    <submittedName>
        <fullName evidence="3">Uncharacterized protein</fullName>
    </submittedName>
</protein>
<comment type="caution">
    <text evidence="3">The sequence shown here is derived from an EMBL/GenBank/DDBJ whole genome shotgun (WGS) entry which is preliminary data.</text>
</comment>
<accession>A0A8J3QMF7</accession>
<organism evidence="3 4">
    <name type="scientific">Rugosimonospora africana</name>
    <dbReference type="NCBI Taxonomy" id="556532"/>
    <lineage>
        <taxon>Bacteria</taxon>
        <taxon>Bacillati</taxon>
        <taxon>Actinomycetota</taxon>
        <taxon>Actinomycetes</taxon>
        <taxon>Micromonosporales</taxon>
        <taxon>Micromonosporaceae</taxon>
        <taxon>Rugosimonospora</taxon>
    </lineage>
</organism>
<evidence type="ECO:0000313" key="4">
    <source>
        <dbReference type="Proteomes" id="UP000642748"/>
    </source>
</evidence>